<dbReference type="STRING" id="94208.A0A2S4KR69"/>
<dbReference type="Proteomes" id="UP000237481">
    <property type="component" value="Unassembled WGS sequence"/>
</dbReference>
<accession>A0A2S4KR69</accession>
<dbReference type="EMBL" id="PKSG01000822">
    <property type="protein sequence ID" value="POR32684.1"/>
    <property type="molecule type" value="Genomic_DNA"/>
</dbReference>
<dbReference type="SUPFAM" id="SSF54695">
    <property type="entry name" value="POZ domain"/>
    <property type="match status" value="1"/>
</dbReference>
<dbReference type="OrthoDB" id="1022638at2759"/>
<gene>
    <name evidence="1" type="ORF">TPAR_07091</name>
</gene>
<dbReference type="PANTHER" id="PTHR47843:SF5">
    <property type="entry name" value="BTB_POZ DOMAIN PROTEIN"/>
    <property type="match status" value="1"/>
</dbReference>
<name>A0A2S4KR69_9HYPO</name>
<dbReference type="CDD" id="cd18186">
    <property type="entry name" value="BTB_POZ_ZBTB_KLHL-like"/>
    <property type="match status" value="1"/>
</dbReference>
<evidence type="ECO:0000313" key="1">
    <source>
        <dbReference type="EMBL" id="POR32684.1"/>
    </source>
</evidence>
<organism evidence="1 2">
    <name type="scientific">Tolypocladium paradoxum</name>
    <dbReference type="NCBI Taxonomy" id="94208"/>
    <lineage>
        <taxon>Eukaryota</taxon>
        <taxon>Fungi</taxon>
        <taxon>Dikarya</taxon>
        <taxon>Ascomycota</taxon>
        <taxon>Pezizomycotina</taxon>
        <taxon>Sordariomycetes</taxon>
        <taxon>Hypocreomycetidae</taxon>
        <taxon>Hypocreales</taxon>
        <taxon>Ophiocordycipitaceae</taxon>
        <taxon>Tolypocladium</taxon>
    </lineage>
</organism>
<sequence length="286" mass="31573">MATVTGAGPDVGRVPPSDAIYLPLKGLLMDGRYSDLWSSSAAVASSKYTAPSVGTELDDCPAACWRVANPLSQETSTGAVELPEDDPDIFARFLQFLYTGNYDDGEYAVLGLPAFTTTMSPEEAREELDKAPGGFVTDKTDVLQLPAFLDRGLAATKANKRPDPYIEYAETETLEPEEDNSGSESEEYDPKHPISLFTSLRVYVMADKFDVPGLKLLARHRFYHSATAHFETFEQFPNVVDELYETTSPDDRFMREIPCWLRQPGTVWSDHGQDGASHAHASRLCS</sequence>
<evidence type="ECO:0008006" key="3">
    <source>
        <dbReference type="Google" id="ProtNLM"/>
    </source>
</evidence>
<evidence type="ECO:0000313" key="2">
    <source>
        <dbReference type="Proteomes" id="UP000237481"/>
    </source>
</evidence>
<keyword evidence="2" id="KW-1185">Reference proteome</keyword>
<dbReference type="AlphaFoldDB" id="A0A2S4KR69"/>
<comment type="caution">
    <text evidence="1">The sequence shown here is derived from an EMBL/GenBank/DDBJ whole genome shotgun (WGS) entry which is preliminary data.</text>
</comment>
<dbReference type="PANTHER" id="PTHR47843">
    <property type="entry name" value="BTB DOMAIN-CONTAINING PROTEIN-RELATED"/>
    <property type="match status" value="1"/>
</dbReference>
<protein>
    <recommendedName>
        <fullName evidence="3">BTB domain-containing protein</fullName>
    </recommendedName>
</protein>
<dbReference type="Gene3D" id="3.30.710.10">
    <property type="entry name" value="Potassium Channel Kv1.1, Chain A"/>
    <property type="match status" value="1"/>
</dbReference>
<reference evidence="1 2" key="1">
    <citation type="submission" date="2018-01" db="EMBL/GenBank/DDBJ databases">
        <title>Harnessing the power of phylogenomics to disentangle the directionality and signatures of interkingdom host jumping in the parasitic fungal genus Tolypocladium.</title>
        <authorList>
            <person name="Quandt C.A."/>
            <person name="Patterson W."/>
            <person name="Spatafora J.W."/>
        </authorList>
    </citation>
    <scope>NUCLEOTIDE SEQUENCE [LARGE SCALE GENOMIC DNA]</scope>
    <source>
        <strain evidence="1 2">NRBC 100945</strain>
    </source>
</reference>
<proteinExistence type="predicted"/>
<dbReference type="InterPro" id="IPR011333">
    <property type="entry name" value="SKP1/BTB/POZ_sf"/>
</dbReference>